<feature type="region of interest" description="Disordered" evidence="1">
    <location>
        <begin position="1102"/>
        <end position="1201"/>
    </location>
</feature>
<feature type="region of interest" description="Disordered" evidence="1">
    <location>
        <begin position="600"/>
        <end position="635"/>
    </location>
</feature>
<protein>
    <recommendedName>
        <fullName evidence="2">C2H2-type domain-containing protein</fullName>
    </recommendedName>
</protein>
<evidence type="ECO:0000259" key="2">
    <source>
        <dbReference type="PROSITE" id="PS00028"/>
    </source>
</evidence>
<dbReference type="InterPro" id="IPR013087">
    <property type="entry name" value="Znf_C2H2_type"/>
</dbReference>
<organism evidence="3 4">
    <name type="scientific">Sporormia fimetaria CBS 119925</name>
    <dbReference type="NCBI Taxonomy" id="1340428"/>
    <lineage>
        <taxon>Eukaryota</taxon>
        <taxon>Fungi</taxon>
        <taxon>Dikarya</taxon>
        <taxon>Ascomycota</taxon>
        <taxon>Pezizomycotina</taxon>
        <taxon>Dothideomycetes</taxon>
        <taxon>Pleosporomycetidae</taxon>
        <taxon>Pleosporales</taxon>
        <taxon>Sporormiaceae</taxon>
        <taxon>Sporormia</taxon>
    </lineage>
</organism>
<feature type="compositionally biased region" description="Low complexity" evidence="1">
    <location>
        <begin position="889"/>
        <end position="900"/>
    </location>
</feature>
<feature type="region of interest" description="Disordered" evidence="1">
    <location>
        <begin position="318"/>
        <end position="423"/>
    </location>
</feature>
<feature type="compositionally biased region" description="Basic residues" evidence="1">
    <location>
        <begin position="872"/>
        <end position="882"/>
    </location>
</feature>
<feature type="region of interest" description="Disordered" evidence="1">
    <location>
        <begin position="206"/>
        <end position="238"/>
    </location>
</feature>
<gene>
    <name evidence="3" type="ORF">M011DRAFT_404281</name>
</gene>
<proteinExistence type="predicted"/>
<dbReference type="OrthoDB" id="5424797at2759"/>
<sequence length="1201" mass="130640">MANNYSGYGYQQSYQQNAGSAQQYSGCQANPATNTSRQQYQQQAAPAAAPQTTDYMASSYPSQSYSNASNTYNANQNVSWGANSYGANRETTRGAAEVLRNISSTAYNQDSSPAVTQSAYSASLLATLRYSNASPVPAAQQQHQQQQQQQPQQSLTANSLSYSQSQAQPRPRSVNANPGQTANRGVPSPAVTAGYPSQRAQNLYNQQPRSVSPAQPQYRNNTTTPVATSRASGAASSQYTNYGQRLPSVNNVAATNTAPPQSNTLPISHASVTAAYSYAETPASSSTVQPTATSSSSEQYNQGTVTVDPMAVYNPWQEYQRQQQKDRQEKAEEDALRAEEERQAEERQTEQRRRGEERLKEEEQQRKEEERKKAEEEERAREAAKAKKQSQAKHQKQKSTASTASANTGESSGGQPAELEAEIRAMMAKMRELNSKDPALLARIWEEERRAKAPKSPTVQAQTPQPAVAQPATARPAAAQPAPAAARTTSVPPAPSGTTLWPPEKKTQLVAAAREYLSAHNPGLHIGTSDIMDLLNDNPSYIELCELLEARNAEVDRAAFAKALLTAVPDINGPPSRPQASYPVRPAVGTTMMRPPPAAVMQHGSAHAHPATRTRSPSTGSSFPPFPGSPSADSAPVAQMIPLKAELKPPANKEEAARKRSLNELVDLTALSDEELQPLAKRQNVGDHWALPGRGSNYPDAADVEFGDATPTRNFPMTNNFPVVQARVPPPAQVVQAAPPAPPPALRTQKIVEPLEKKKALRRNTYNIKTIARDVLLACGRHPDERALNQHLEILKTSLPNAVNNDVDLSTLRWDIIDPGEPPKGYYRDLSQAVAEDADDEDDSDDDAERQRRQARASGIPHATGGAVNPFKRGRGRGRPRHSYPDDIPTQTPPRRSTTSNMSASAPRPTAAGLGYSAFRAATEYGPDGQPLPKKKGRPVGWRKAIHGSAAALARPAPNGHTGPRADSFAPAQPSALRNVRSGNEEPITIPSRSSSVSRMPRYESFPCKWHNCSADLHNLETLKKHVHKVHRKQTLRGTLECHWGNCKRNDGSGAERPFSFVDEAQWREHLEIRHFKPLSWELGDGPASGLSDTNEADAYLSDAQGRRVTPRISVAPSSSQTQDGSTSTPGKRRGRPTKAEQQARESQGRLVAQKKRLGAPGMDRGGATLVNDKRRRGFSDDDHTEEEVVDVETWGIRRGA</sequence>
<feature type="region of interest" description="Disordered" evidence="1">
    <location>
        <begin position="835"/>
        <end position="911"/>
    </location>
</feature>
<feature type="compositionally biased region" description="Polar residues" evidence="1">
    <location>
        <begin position="399"/>
        <end position="414"/>
    </location>
</feature>
<feature type="compositionally biased region" description="Basic and acidic residues" evidence="1">
    <location>
        <begin position="323"/>
        <end position="385"/>
    </location>
</feature>
<keyword evidence="4" id="KW-1185">Reference proteome</keyword>
<evidence type="ECO:0000313" key="3">
    <source>
        <dbReference type="EMBL" id="KAF2746499.1"/>
    </source>
</evidence>
<dbReference type="EMBL" id="MU006577">
    <property type="protein sequence ID" value="KAF2746499.1"/>
    <property type="molecule type" value="Genomic_DNA"/>
</dbReference>
<dbReference type="Proteomes" id="UP000799440">
    <property type="component" value="Unassembled WGS sequence"/>
</dbReference>
<feature type="region of interest" description="Disordered" evidence="1">
    <location>
        <begin position="135"/>
        <end position="194"/>
    </location>
</feature>
<feature type="region of interest" description="Disordered" evidence="1">
    <location>
        <begin position="451"/>
        <end position="503"/>
    </location>
</feature>
<reference evidence="3" key="1">
    <citation type="journal article" date="2020" name="Stud. Mycol.">
        <title>101 Dothideomycetes genomes: a test case for predicting lifestyles and emergence of pathogens.</title>
        <authorList>
            <person name="Haridas S."/>
            <person name="Albert R."/>
            <person name="Binder M."/>
            <person name="Bloem J."/>
            <person name="Labutti K."/>
            <person name="Salamov A."/>
            <person name="Andreopoulos B."/>
            <person name="Baker S."/>
            <person name="Barry K."/>
            <person name="Bills G."/>
            <person name="Bluhm B."/>
            <person name="Cannon C."/>
            <person name="Castanera R."/>
            <person name="Culley D."/>
            <person name="Daum C."/>
            <person name="Ezra D."/>
            <person name="Gonzalez J."/>
            <person name="Henrissat B."/>
            <person name="Kuo A."/>
            <person name="Liang C."/>
            <person name="Lipzen A."/>
            <person name="Lutzoni F."/>
            <person name="Magnuson J."/>
            <person name="Mondo S."/>
            <person name="Nolan M."/>
            <person name="Ohm R."/>
            <person name="Pangilinan J."/>
            <person name="Park H.-J."/>
            <person name="Ramirez L."/>
            <person name="Alfaro M."/>
            <person name="Sun H."/>
            <person name="Tritt A."/>
            <person name="Yoshinaga Y."/>
            <person name="Zwiers L.-H."/>
            <person name="Turgeon B."/>
            <person name="Goodwin S."/>
            <person name="Spatafora J."/>
            <person name="Crous P."/>
            <person name="Grigoriev I."/>
        </authorList>
    </citation>
    <scope>NUCLEOTIDE SEQUENCE</scope>
    <source>
        <strain evidence="3">CBS 119925</strain>
    </source>
</reference>
<dbReference type="Gene3D" id="3.30.160.60">
    <property type="entry name" value="Classic Zinc Finger"/>
    <property type="match status" value="1"/>
</dbReference>
<feature type="domain" description="C2H2-type" evidence="2">
    <location>
        <begin position="1008"/>
        <end position="1031"/>
    </location>
</feature>
<evidence type="ECO:0000313" key="4">
    <source>
        <dbReference type="Proteomes" id="UP000799440"/>
    </source>
</evidence>
<feature type="compositionally biased region" description="Basic residues" evidence="1">
    <location>
        <begin position="386"/>
        <end position="397"/>
    </location>
</feature>
<name>A0A6A6V9V6_9PLEO</name>
<feature type="region of interest" description="Disordered" evidence="1">
    <location>
        <begin position="19"/>
        <end position="65"/>
    </location>
</feature>
<dbReference type="InterPro" id="IPR039918">
    <property type="entry name" value="PPP4R4"/>
</dbReference>
<feature type="compositionally biased region" description="Low complexity" evidence="1">
    <location>
        <begin position="1117"/>
        <end position="1130"/>
    </location>
</feature>
<accession>A0A6A6V9V6</accession>
<feature type="compositionally biased region" description="Polar residues" evidence="1">
    <location>
        <begin position="154"/>
        <end position="183"/>
    </location>
</feature>
<feature type="compositionally biased region" description="Basic and acidic residues" evidence="1">
    <location>
        <begin position="1138"/>
        <end position="1148"/>
    </location>
</feature>
<feature type="compositionally biased region" description="Acidic residues" evidence="1">
    <location>
        <begin position="836"/>
        <end position="848"/>
    </location>
</feature>
<evidence type="ECO:0000256" key="1">
    <source>
        <dbReference type="SAM" id="MobiDB-lite"/>
    </source>
</evidence>
<feature type="compositionally biased region" description="Polar residues" evidence="1">
    <location>
        <begin position="27"/>
        <end position="37"/>
    </location>
</feature>
<dbReference type="PROSITE" id="PS00028">
    <property type="entry name" value="ZINC_FINGER_C2H2_1"/>
    <property type="match status" value="1"/>
</dbReference>
<dbReference type="PANTHER" id="PTHR21467:SF0">
    <property type="entry name" value="SERINE_THREONINE-PROTEIN PHOSPHATASE 4 REGULATORY SUBUNIT 4"/>
    <property type="match status" value="1"/>
</dbReference>
<feature type="compositionally biased region" description="Low complexity" evidence="1">
    <location>
        <begin position="457"/>
        <end position="489"/>
    </location>
</feature>
<dbReference type="AlphaFoldDB" id="A0A6A6V9V6"/>
<dbReference type="PANTHER" id="PTHR21467">
    <property type="entry name" value="PROTEIN PHOSPHATASE 4 REGULATORY SUBUNIT 4 PPP4R4"/>
    <property type="match status" value="1"/>
</dbReference>
<feature type="compositionally biased region" description="Low complexity" evidence="1">
    <location>
        <begin position="38"/>
        <end position="65"/>
    </location>
</feature>
<dbReference type="SMART" id="SM00355">
    <property type="entry name" value="ZnF_C2H2"/>
    <property type="match status" value="2"/>
</dbReference>
<feature type="compositionally biased region" description="Low complexity" evidence="1">
    <location>
        <begin position="140"/>
        <end position="153"/>
    </location>
</feature>
<feature type="compositionally biased region" description="Low complexity" evidence="1">
    <location>
        <begin position="611"/>
        <end position="635"/>
    </location>
</feature>